<dbReference type="GO" id="GO:0005975">
    <property type="term" value="P:carbohydrate metabolic process"/>
    <property type="evidence" value="ECO:0007669"/>
    <property type="project" value="InterPro"/>
</dbReference>
<dbReference type="GeneID" id="112276481"/>
<dbReference type="Pfam" id="PF17389">
    <property type="entry name" value="Bac_rhamnosid6H"/>
    <property type="match status" value="1"/>
</dbReference>
<dbReference type="EnsemblPlants" id="Pp3c24_20230V3.2">
    <property type="protein sequence ID" value="PAC:32909310.CDS.1"/>
    <property type="gene ID" value="Pp3c24_20230"/>
</dbReference>
<evidence type="ECO:0000313" key="10">
    <source>
        <dbReference type="Proteomes" id="UP000006727"/>
    </source>
</evidence>
<dbReference type="PIRSF" id="PIRSF010631">
    <property type="entry name" value="A-rhamnsds"/>
    <property type="match status" value="1"/>
</dbReference>
<evidence type="ECO:0000256" key="1">
    <source>
        <dbReference type="ARBA" id="ARBA00001445"/>
    </source>
</evidence>
<dbReference type="PANTHER" id="PTHR33307">
    <property type="entry name" value="ALPHA-RHAMNOSIDASE (EUROFUNG)"/>
    <property type="match status" value="1"/>
</dbReference>
<keyword evidence="3" id="KW-0378">Hydrolase</keyword>
<comment type="catalytic activity">
    <reaction evidence="1">
        <text>Hydrolysis of terminal non-reducing alpha-L-rhamnose residues in alpha-L-rhamnosides.</text>
        <dbReference type="EC" id="3.2.1.40"/>
    </reaction>
</comment>
<dbReference type="InterPro" id="IPR016007">
    <property type="entry name" value="Alpha_rhamnosid"/>
</dbReference>
<reference evidence="8 10" key="1">
    <citation type="journal article" date="2008" name="Science">
        <title>The Physcomitrella genome reveals evolutionary insights into the conquest of land by plants.</title>
        <authorList>
            <person name="Rensing S."/>
            <person name="Lang D."/>
            <person name="Zimmer A."/>
            <person name="Terry A."/>
            <person name="Salamov A."/>
            <person name="Shapiro H."/>
            <person name="Nishiyama T."/>
            <person name="Perroud P.-F."/>
            <person name="Lindquist E."/>
            <person name="Kamisugi Y."/>
            <person name="Tanahashi T."/>
            <person name="Sakakibara K."/>
            <person name="Fujita T."/>
            <person name="Oishi K."/>
            <person name="Shin-I T."/>
            <person name="Kuroki Y."/>
            <person name="Toyoda A."/>
            <person name="Suzuki Y."/>
            <person name="Hashimoto A."/>
            <person name="Yamaguchi K."/>
            <person name="Sugano A."/>
            <person name="Kohara Y."/>
            <person name="Fujiyama A."/>
            <person name="Anterola A."/>
            <person name="Aoki S."/>
            <person name="Ashton N."/>
            <person name="Barbazuk W.B."/>
            <person name="Barker E."/>
            <person name="Bennetzen J."/>
            <person name="Bezanilla M."/>
            <person name="Blankenship R."/>
            <person name="Cho S.H."/>
            <person name="Dutcher S."/>
            <person name="Estelle M."/>
            <person name="Fawcett J.A."/>
            <person name="Gundlach H."/>
            <person name="Hanada K."/>
            <person name="Heyl A."/>
            <person name="Hicks K.A."/>
            <person name="Hugh J."/>
            <person name="Lohr M."/>
            <person name="Mayer K."/>
            <person name="Melkozernov A."/>
            <person name="Murata T."/>
            <person name="Nelson D."/>
            <person name="Pils B."/>
            <person name="Prigge M."/>
            <person name="Reiss B."/>
            <person name="Renner T."/>
            <person name="Rombauts S."/>
            <person name="Rushton P."/>
            <person name="Sanderfoot A."/>
            <person name="Schween G."/>
            <person name="Shiu S.-H."/>
            <person name="Stueber K."/>
            <person name="Theodoulou F.L."/>
            <person name="Tu H."/>
            <person name="Van de Peer Y."/>
            <person name="Verrier P.J."/>
            <person name="Waters E."/>
            <person name="Wood A."/>
            <person name="Yang L."/>
            <person name="Cove D."/>
            <person name="Cuming A."/>
            <person name="Hasebe M."/>
            <person name="Lucas S."/>
            <person name="Mishler D.B."/>
            <person name="Reski R."/>
            <person name="Grigoriev I."/>
            <person name="Quatrano R.S."/>
            <person name="Boore J.L."/>
        </authorList>
    </citation>
    <scope>NUCLEOTIDE SEQUENCE [LARGE SCALE GENOMIC DNA]</scope>
    <source>
        <strain evidence="9 10">cv. Gransden 2004</strain>
    </source>
</reference>
<feature type="domain" description="Alpha-L-rhamnosidase concanavalin-like" evidence="4">
    <location>
        <begin position="237"/>
        <end position="345"/>
    </location>
</feature>
<dbReference type="EnsemblPlants" id="Pp3c24_20230V3.4">
    <property type="protein sequence ID" value="PAC:32909312.CDS.1"/>
    <property type="gene ID" value="Pp3c24_20230"/>
</dbReference>
<evidence type="ECO:0000259" key="7">
    <source>
        <dbReference type="Pfam" id="PF17390"/>
    </source>
</evidence>
<accession>A0A2K1IHJ5</accession>
<gene>
    <name evidence="9" type="primary">LOC112276481</name>
    <name evidence="8" type="ORF">PHYPA_029331</name>
</gene>
<dbReference type="OrthoDB" id="1897571at2759"/>
<dbReference type="Pfam" id="PF17390">
    <property type="entry name" value="Bac_rhamnosid_C"/>
    <property type="match status" value="1"/>
</dbReference>
<dbReference type="Pfam" id="PF08531">
    <property type="entry name" value="Bac_rhamnosid_N"/>
    <property type="match status" value="1"/>
</dbReference>
<dbReference type="Gene3D" id="1.50.10.10">
    <property type="match status" value="1"/>
</dbReference>
<reference evidence="8 10" key="2">
    <citation type="journal article" date="2018" name="Plant J.">
        <title>The Physcomitrella patens chromosome-scale assembly reveals moss genome structure and evolution.</title>
        <authorList>
            <person name="Lang D."/>
            <person name="Ullrich K.K."/>
            <person name="Murat F."/>
            <person name="Fuchs J."/>
            <person name="Jenkins J."/>
            <person name="Haas F.B."/>
            <person name="Piednoel M."/>
            <person name="Gundlach H."/>
            <person name="Van Bel M."/>
            <person name="Meyberg R."/>
            <person name="Vives C."/>
            <person name="Morata J."/>
            <person name="Symeonidi A."/>
            <person name="Hiss M."/>
            <person name="Muchero W."/>
            <person name="Kamisugi Y."/>
            <person name="Saleh O."/>
            <person name="Blanc G."/>
            <person name="Decker E.L."/>
            <person name="van Gessel N."/>
            <person name="Grimwood J."/>
            <person name="Hayes R.D."/>
            <person name="Graham S.W."/>
            <person name="Gunter L.E."/>
            <person name="McDaniel S.F."/>
            <person name="Hoernstein S.N.W."/>
            <person name="Larsson A."/>
            <person name="Li F.W."/>
            <person name="Perroud P.F."/>
            <person name="Phillips J."/>
            <person name="Ranjan P."/>
            <person name="Rokshar D.S."/>
            <person name="Rothfels C.J."/>
            <person name="Schneider L."/>
            <person name="Shu S."/>
            <person name="Stevenson D.W."/>
            <person name="Thummler F."/>
            <person name="Tillich M."/>
            <person name="Villarreal Aguilar J.C."/>
            <person name="Widiez T."/>
            <person name="Wong G.K."/>
            <person name="Wymore A."/>
            <person name="Zhang Y."/>
            <person name="Zimmer A.D."/>
            <person name="Quatrano R.S."/>
            <person name="Mayer K.F.X."/>
            <person name="Goodstein D."/>
            <person name="Casacuberta J.M."/>
            <person name="Vandepoele K."/>
            <person name="Reski R."/>
            <person name="Cuming A.C."/>
            <person name="Tuskan G.A."/>
            <person name="Maumus F."/>
            <person name="Salse J."/>
            <person name="Schmutz J."/>
            <person name="Rensing S.A."/>
        </authorList>
    </citation>
    <scope>NUCLEOTIDE SEQUENCE [LARGE SCALE GENOMIC DNA]</scope>
    <source>
        <strain evidence="9 10">cv. Gransden 2004</strain>
    </source>
</reference>
<feature type="domain" description="Alpha-L-rhamnosidase six-hairpin glycosidase" evidence="6">
    <location>
        <begin position="352"/>
        <end position="684"/>
    </location>
</feature>
<dbReference type="Pfam" id="PF05592">
    <property type="entry name" value="Bac_rhamnosid"/>
    <property type="match status" value="1"/>
</dbReference>
<evidence type="ECO:0000259" key="4">
    <source>
        <dbReference type="Pfam" id="PF05592"/>
    </source>
</evidence>
<dbReference type="InterPro" id="IPR035398">
    <property type="entry name" value="Bac_rhamnosid_C"/>
</dbReference>
<sequence>MAMLEEDIDWDNCRWIGAAVSSHADDNFVMVARADAVRYQTMRLRREFEVKSQIHRATLYVCGLGQYEATIDGSKVGEDLFTPGWTNYRKTCLYDTYDVTMQLQRTGRHALGILLGNGMYHIEDPGGRYTKFLNSFGPLKAIAQLHLEYATGPTVIVSTNGSWRISPGPITFSHMFAGEDYDARLEARGWDSPGFNDEKWDYAAVLDGPGGKLRGTSVAAPPIRAIEVWNVAKPSKELKEGVAVYDLGQNATMMPLIKVSGAAGSKVRIIPAELINDDGSVNRISCGGGMAYWEYTLAGNDSSRMSETYFPKFWYHASRYLQVERIGSAEGQPLPIVESLQNVIVHSISPPVGQFSCSNDLFNKIYTLIRWAQRSNMWCYMTDCPHRERLGWLEQTHLNGPALRYNFRLDKLFTKTMHDMSDTQSEDGMLTTTAPEYMIFDGWYSEYRNSPEWSSAFLIIAWQQYEFSGDLEPLRLYFDNMVRYVGYLTSRAVDLIVSFGLSDWYDIGPGDPGPSKLTPKGVTGTAFYYQDSLILAKAAKLLGRNEDIAKFEEQAERIRAAFNAKYFNADTNQYATGSQCANAIALVMGLVDPSNESAVLENIVADVEAKGLTAGDVGFRYLLRALAGGNRSDVIFKMVNQSDKPGYGMQLAKGATALTEAWDANPRSSHNHFMLGQITEWFFHDLAGIQSDPEVPGFGKVVIKPTFVGDLTWLKASYDSVHGRVVSEWSRSNDGEVTLTATIPATTTGRVMIPTSASSPAELPASNCREGCMLLKFDGSFAVYEIIKPGTYTFIAPYNA</sequence>
<dbReference type="RefSeq" id="XP_024363612.1">
    <property type="nucleotide sequence ID" value="XM_024507844.2"/>
</dbReference>
<evidence type="ECO:0000256" key="2">
    <source>
        <dbReference type="ARBA" id="ARBA00012652"/>
    </source>
</evidence>
<dbReference type="Gramene" id="Pp3c24_20230V3.3">
    <property type="protein sequence ID" value="PAC:32909311.CDS.1"/>
    <property type="gene ID" value="Pp3c24_20230"/>
</dbReference>
<keyword evidence="10" id="KW-1185">Reference proteome</keyword>
<reference evidence="9" key="3">
    <citation type="submission" date="2020-12" db="UniProtKB">
        <authorList>
            <consortium name="EnsemblPlants"/>
        </authorList>
    </citation>
    <scope>IDENTIFICATION</scope>
</reference>
<protein>
    <recommendedName>
        <fullName evidence="2">alpha-L-rhamnosidase</fullName>
        <ecNumber evidence="2">3.2.1.40</ecNumber>
    </recommendedName>
</protein>
<dbReference type="GO" id="GO:0030596">
    <property type="term" value="F:alpha-L-rhamnosidase activity"/>
    <property type="evidence" value="ECO:0007669"/>
    <property type="project" value="UniProtKB-EC"/>
</dbReference>
<evidence type="ECO:0000259" key="5">
    <source>
        <dbReference type="Pfam" id="PF08531"/>
    </source>
</evidence>
<dbReference type="Gene3D" id="2.60.120.260">
    <property type="entry name" value="Galactose-binding domain-like"/>
    <property type="match status" value="2"/>
</dbReference>
<dbReference type="EC" id="3.2.1.40" evidence="2"/>
<evidence type="ECO:0000256" key="3">
    <source>
        <dbReference type="ARBA" id="ARBA00022801"/>
    </source>
</evidence>
<dbReference type="SUPFAM" id="SSF48208">
    <property type="entry name" value="Six-hairpin glycosidases"/>
    <property type="match status" value="1"/>
</dbReference>
<name>A0A2K1IHJ5_PHYPA</name>
<dbReference type="InterPro" id="IPR008902">
    <property type="entry name" value="Rhamnosid_concanavalin"/>
</dbReference>
<dbReference type="Gramene" id="Pp3c24_20230V3.2">
    <property type="protein sequence ID" value="PAC:32909310.CDS.1"/>
    <property type="gene ID" value="Pp3c24_20230"/>
</dbReference>
<organism evidence="8">
    <name type="scientific">Physcomitrium patens</name>
    <name type="common">Spreading-leaved earth moss</name>
    <name type="synonym">Physcomitrella patens</name>
    <dbReference type="NCBI Taxonomy" id="3218"/>
    <lineage>
        <taxon>Eukaryota</taxon>
        <taxon>Viridiplantae</taxon>
        <taxon>Streptophyta</taxon>
        <taxon>Embryophyta</taxon>
        <taxon>Bryophyta</taxon>
        <taxon>Bryophytina</taxon>
        <taxon>Bryopsida</taxon>
        <taxon>Funariidae</taxon>
        <taxon>Funariales</taxon>
        <taxon>Funariaceae</taxon>
        <taxon>Physcomitrium</taxon>
    </lineage>
</organism>
<dbReference type="Gramene" id="Pp3c24_20230V3.4">
    <property type="protein sequence ID" value="PAC:32909312.CDS.1"/>
    <property type="gene ID" value="Pp3c24_20230"/>
</dbReference>
<dbReference type="Gene3D" id="2.60.420.10">
    <property type="entry name" value="Maltose phosphorylase, domain 3"/>
    <property type="match status" value="1"/>
</dbReference>
<dbReference type="InterPro" id="IPR035396">
    <property type="entry name" value="Bac_rhamnosid6H"/>
</dbReference>
<dbReference type="EnsemblPlants" id="Pp3c24_20230V3.1">
    <property type="protein sequence ID" value="PAC:32909309.CDS.1"/>
    <property type="gene ID" value="Pp3c24_20230"/>
</dbReference>
<evidence type="ECO:0000313" key="8">
    <source>
        <dbReference type="EMBL" id="PNR28738.1"/>
    </source>
</evidence>
<feature type="domain" description="Alpha-L-rhamnosidase C-terminal" evidence="7">
    <location>
        <begin position="688"/>
        <end position="759"/>
    </location>
</feature>
<dbReference type="Gramene" id="Pp3c24_20230V3.1">
    <property type="protein sequence ID" value="PAC:32909309.CDS.1"/>
    <property type="gene ID" value="Pp3c24_20230"/>
</dbReference>
<dbReference type="KEGG" id="ppp:112276481"/>
<dbReference type="Proteomes" id="UP000006727">
    <property type="component" value="Chromosome 24"/>
</dbReference>
<dbReference type="EnsemblPlants" id="Pp3c24_20230V3.3">
    <property type="protein sequence ID" value="PAC:32909311.CDS.1"/>
    <property type="gene ID" value="Pp3c24_20230"/>
</dbReference>
<evidence type="ECO:0000259" key="6">
    <source>
        <dbReference type="Pfam" id="PF17389"/>
    </source>
</evidence>
<dbReference type="AlphaFoldDB" id="A0A2K1IHJ5"/>
<dbReference type="InterPro" id="IPR008928">
    <property type="entry name" value="6-hairpin_glycosidase_sf"/>
</dbReference>
<dbReference type="InterPro" id="IPR013737">
    <property type="entry name" value="Bac_rhamnosid_N"/>
</dbReference>
<evidence type="ECO:0000313" key="9">
    <source>
        <dbReference type="EnsemblPlants" id="PAC:32909309.CDS.1"/>
    </source>
</evidence>
<dbReference type="PaxDb" id="3218-PP1S101_78V6.1"/>
<proteinExistence type="predicted"/>
<dbReference type="STRING" id="3218.A0A2K1IHJ5"/>
<dbReference type="EMBL" id="ABEU02000024">
    <property type="protein sequence ID" value="PNR28738.1"/>
    <property type="molecule type" value="Genomic_DNA"/>
</dbReference>
<dbReference type="PANTHER" id="PTHR33307:SF11">
    <property type="entry name" value="ALPHA-L-RHAMNOSIDASE"/>
    <property type="match status" value="1"/>
</dbReference>
<feature type="domain" description="Bacterial alpha-L-rhamnosidase N-terminal" evidence="5">
    <location>
        <begin position="53"/>
        <end position="225"/>
    </location>
</feature>
<dbReference type="InterPro" id="IPR012341">
    <property type="entry name" value="6hp_glycosidase-like_sf"/>
</dbReference>